<reference evidence="7 8" key="1">
    <citation type="submission" date="2024-09" db="EMBL/GenBank/DDBJ databases">
        <title>Chromosome-scale assembly of Riccia fluitans.</title>
        <authorList>
            <person name="Paukszto L."/>
            <person name="Sawicki J."/>
            <person name="Karawczyk K."/>
            <person name="Piernik-Szablinska J."/>
            <person name="Szczecinska M."/>
            <person name="Mazdziarz M."/>
        </authorList>
    </citation>
    <scope>NUCLEOTIDE SEQUENCE [LARGE SCALE GENOMIC DNA]</scope>
    <source>
        <strain evidence="7">Rf_01</strain>
        <tissue evidence="7">Aerial parts of the thallus</tissue>
    </source>
</reference>
<name>A0ABD1ZAY5_9MARC</name>
<keyword evidence="3 6" id="KW-0812">Transmembrane</keyword>
<feature type="transmembrane region" description="Helical" evidence="6">
    <location>
        <begin position="217"/>
        <end position="237"/>
    </location>
</feature>
<dbReference type="Pfam" id="PF01040">
    <property type="entry name" value="UbiA"/>
    <property type="match status" value="1"/>
</dbReference>
<dbReference type="PANTHER" id="PTHR13929">
    <property type="entry name" value="1,4-DIHYDROXY-2-NAPHTHOATE OCTAPRENYLTRANSFERASE"/>
    <property type="match status" value="1"/>
</dbReference>
<feature type="transmembrane region" description="Helical" evidence="6">
    <location>
        <begin position="144"/>
        <end position="163"/>
    </location>
</feature>
<evidence type="ECO:0000256" key="1">
    <source>
        <dbReference type="ARBA" id="ARBA00004141"/>
    </source>
</evidence>
<dbReference type="CDD" id="cd13962">
    <property type="entry name" value="PT_UbiA_UBIAD1"/>
    <property type="match status" value="1"/>
</dbReference>
<organism evidence="7 8">
    <name type="scientific">Riccia fluitans</name>
    <dbReference type="NCBI Taxonomy" id="41844"/>
    <lineage>
        <taxon>Eukaryota</taxon>
        <taxon>Viridiplantae</taxon>
        <taxon>Streptophyta</taxon>
        <taxon>Embryophyta</taxon>
        <taxon>Marchantiophyta</taxon>
        <taxon>Marchantiopsida</taxon>
        <taxon>Marchantiidae</taxon>
        <taxon>Marchantiales</taxon>
        <taxon>Ricciaceae</taxon>
        <taxon>Riccia</taxon>
    </lineage>
</organism>
<dbReference type="GO" id="GO:0016020">
    <property type="term" value="C:membrane"/>
    <property type="evidence" value="ECO:0007669"/>
    <property type="project" value="UniProtKB-SubCell"/>
</dbReference>
<dbReference type="PANTHER" id="PTHR13929:SF0">
    <property type="entry name" value="UBIA PRENYLTRANSFERASE DOMAIN-CONTAINING PROTEIN 1"/>
    <property type="match status" value="1"/>
</dbReference>
<sequence>MGSLKHFRLSLSLREGKVTVPSPHLHRVVCAGKSSSPGKWSRSWQKNSAFNSSVDLSYGRNPLATSSLRFLRKLSFDPLARRGLQDGRRQIIPLSVQVDVSEAAAVDVLEEVATDEIQPEEGEIVQEKEQNLSIATLLWRAVKLPIYSVCFIPLTVGAAVAYWQTGVFNGARYRLMLWSSVLIITWLNLSNDAYDAETGVDKLKKESVVNITGSQKGVLWAAFACLVVGLVGLINGASQAGDMRVAALLVLAIACGYVYQCPPFRLSYKGLGEPLCFLAFGPLATTAFYLSQAQASAGAVLPIAAPILGASVLVGITTSLILFCSHFHQIESDTAAGKISPLVKLGTEKGAKVVQATVIGLYTIVASLSVSRSLPVSCPLFVLLTVPIGKLVTDFVQKNHTNKQLIFMAKYFAVRLHVAFGLALTLGFTLASKLPLPA</sequence>
<dbReference type="GO" id="GO:0044281">
    <property type="term" value="P:small molecule metabolic process"/>
    <property type="evidence" value="ECO:0007669"/>
    <property type="project" value="UniProtKB-ARBA"/>
</dbReference>
<evidence type="ECO:0000256" key="6">
    <source>
        <dbReference type="SAM" id="Phobius"/>
    </source>
</evidence>
<feature type="transmembrane region" description="Helical" evidence="6">
    <location>
        <begin position="271"/>
        <end position="291"/>
    </location>
</feature>
<proteinExistence type="inferred from homology"/>
<comment type="subcellular location">
    <subcellularLocation>
        <location evidence="1">Membrane</location>
        <topology evidence="1">Multi-pass membrane protein</topology>
    </subcellularLocation>
</comment>
<keyword evidence="8" id="KW-1185">Reference proteome</keyword>
<accession>A0ABD1ZAY5</accession>
<gene>
    <name evidence="7" type="ORF">R1flu_012556</name>
</gene>
<evidence type="ECO:0000256" key="4">
    <source>
        <dbReference type="ARBA" id="ARBA00022989"/>
    </source>
</evidence>
<dbReference type="InterPro" id="IPR011937">
    <property type="entry name" value="DHNA_phytyltransferase_MenA"/>
</dbReference>
<evidence type="ECO:0008006" key="9">
    <source>
        <dbReference type="Google" id="ProtNLM"/>
    </source>
</evidence>
<dbReference type="HAMAP" id="MF_01938">
    <property type="entry name" value="MenA_2"/>
    <property type="match status" value="1"/>
</dbReference>
<protein>
    <recommendedName>
        <fullName evidence="9">1,4-dihydroxy-2-naphthoate polyprenyltransferase, chloroplastic</fullName>
    </recommendedName>
</protein>
<feature type="transmembrane region" description="Helical" evidence="6">
    <location>
        <begin position="243"/>
        <end position="259"/>
    </location>
</feature>
<keyword evidence="2" id="KW-0808">Transferase</keyword>
<keyword evidence="4 6" id="KW-1133">Transmembrane helix</keyword>
<dbReference type="AlphaFoldDB" id="A0ABD1ZAY5"/>
<evidence type="ECO:0000256" key="5">
    <source>
        <dbReference type="ARBA" id="ARBA00023136"/>
    </source>
</evidence>
<keyword evidence="5 6" id="KW-0472">Membrane</keyword>
<dbReference type="GO" id="GO:0042180">
    <property type="term" value="P:ketone metabolic process"/>
    <property type="evidence" value="ECO:0007669"/>
    <property type="project" value="UniProtKB-ARBA"/>
</dbReference>
<dbReference type="Proteomes" id="UP001605036">
    <property type="component" value="Unassembled WGS sequence"/>
</dbReference>
<feature type="transmembrane region" description="Helical" evidence="6">
    <location>
        <begin position="303"/>
        <end position="323"/>
    </location>
</feature>
<dbReference type="InterPro" id="IPR026046">
    <property type="entry name" value="UBIAD1"/>
</dbReference>
<evidence type="ECO:0000256" key="2">
    <source>
        <dbReference type="ARBA" id="ARBA00022679"/>
    </source>
</evidence>
<comment type="caution">
    <text evidence="7">The sequence shown here is derived from an EMBL/GenBank/DDBJ whole genome shotgun (WGS) entry which is preliminary data.</text>
</comment>
<evidence type="ECO:0000313" key="7">
    <source>
        <dbReference type="EMBL" id="KAL2644969.1"/>
    </source>
</evidence>
<dbReference type="EMBL" id="JBHFFA010000002">
    <property type="protein sequence ID" value="KAL2644969.1"/>
    <property type="molecule type" value="Genomic_DNA"/>
</dbReference>
<evidence type="ECO:0000313" key="8">
    <source>
        <dbReference type="Proteomes" id="UP001605036"/>
    </source>
</evidence>
<dbReference type="InterPro" id="IPR000537">
    <property type="entry name" value="UbiA_prenyltransferase"/>
</dbReference>
<dbReference type="NCBIfam" id="TIGR02235">
    <property type="entry name" value="menA_cyano-plnt"/>
    <property type="match status" value="1"/>
</dbReference>
<dbReference type="GO" id="GO:0016740">
    <property type="term" value="F:transferase activity"/>
    <property type="evidence" value="ECO:0007669"/>
    <property type="project" value="UniProtKB-KW"/>
</dbReference>
<evidence type="ECO:0000256" key="3">
    <source>
        <dbReference type="ARBA" id="ARBA00022692"/>
    </source>
</evidence>
<feature type="transmembrane region" description="Helical" evidence="6">
    <location>
        <begin position="412"/>
        <end position="431"/>
    </location>
</feature>